<comment type="similarity">
    <text evidence="1">Belongs to the AIM6 family.</text>
</comment>
<keyword evidence="5" id="KW-1185">Reference proteome</keyword>
<dbReference type="EMBL" id="JAPQKN010000004">
    <property type="protein sequence ID" value="KAJ5159707.1"/>
    <property type="molecule type" value="Genomic_DNA"/>
</dbReference>
<proteinExistence type="inferred from homology"/>
<reference evidence="4" key="2">
    <citation type="journal article" date="2023" name="IMA Fungus">
        <title>Comparative genomic study of the Penicillium genus elucidates a diverse pangenome and 15 lateral gene transfer events.</title>
        <authorList>
            <person name="Petersen C."/>
            <person name="Sorensen T."/>
            <person name="Nielsen M.R."/>
            <person name="Sondergaard T.E."/>
            <person name="Sorensen J.L."/>
            <person name="Fitzpatrick D.A."/>
            <person name="Frisvad J.C."/>
            <person name="Nielsen K.L."/>
        </authorList>
    </citation>
    <scope>NUCLEOTIDE SEQUENCE</scope>
    <source>
        <strain evidence="4">IBT 26290</strain>
    </source>
</reference>
<organism evidence="4 5">
    <name type="scientific">Penicillium canariense</name>
    <dbReference type="NCBI Taxonomy" id="189055"/>
    <lineage>
        <taxon>Eukaryota</taxon>
        <taxon>Fungi</taxon>
        <taxon>Dikarya</taxon>
        <taxon>Ascomycota</taxon>
        <taxon>Pezizomycotina</taxon>
        <taxon>Eurotiomycetes</taxon>
        <taxon>Eurotiomycetidae</taxon>
        <taxon>Eurotiales</taxon>
        <taxon>Aspergillaceae</taxon>
        <taxon>Penicillium</taxon>
    </lineage>
</organism>
<evidence type="ECO:0000256" key="3">
    <source>
        <dbReference type="SAM" id="Phobius"/>
    </source>
</evidence>
<dbReference type="PANTHER" id="PTHR31571">
    <property type="entry name" value="ALTERED INHERITANCE OF MITOCHONDRIA PROTEIN 6"/>
    <property type="match status" value="1"/>
</dbReference>
<feature type="transmembrane region" description="Helical" evidence="3">
    <location>
        <begin position="113"/>
        <end position="138"/>
    </location>
</feature>
<keyword evidence="3" id="KW-0472">Membrane</keyword>
<dbReference type="InterPro" id="IPR039559">
    <property type="entry name" value="AIM6_PI-PLC-like_dom"/>
</dbReference>
<evidence type="ECO:0000256" key="1">
    <source>
        <dbReference type="ARBA" id="ARBA00008858"/>
    </source>
</evidence>
<dbReference type="PANTHER" id="PTHR31571:SF1">
    <property type="entry name" value="ALTERED INHERITANCE OF MITOCHONDRIA PROTEIN 6"/>
    <property type="match status" value="1"/>
</dbReference>
<name>A0A9W9LIF1_9EURO</name>
<protein>
    <recommendedName>
        <fullName evidence="2">Altered inheritance of mitochondria protein 6</fullName>
    </recommendedName>
</protein>
<dbReference type="Proteomes" id="UP001149163">
    <property type="component" value="Unassembled WGS sequence"/>
</dbReference>
<dbReference type="SUPFAM" id="SSF51695">
    <property type="entry name" value="PLC-like phosphodiesterases"/>
    <property type="match status" value="1"/>
</dbReference>
<dbReference type="InterPro" id="IPR017946">
    <property type="entry name" value="PLC-like_Pdiesterase_TIM-brl"/>
</dbReference>
<accession>A0A9W9LIF1</accession>
<dbReference type="GO" id="GO:0006629">
    <property type="term" value="P:lipid metabolic process"/>
    <property type="evidence" value="ECO:0007669"/>
    <property type="project" value="InterPro"/>
</dbReference>
<comment type="caution">
    <text evidence="4">The sequence shown here is derived from an EMBL/GenBank/DDBJ whole genome shotgun (WGS) entry which is preliminary data.</text>
</comment>
<dbReference type="RefSeq" id="XP_056541265.1">
    <property type="nucleotide sequence ID" value="XM_056688836.1"/>
</dbReference>
<gene>
    <name evidence="4" type="ORF">N7482_006711</name>
</gene>
<keyword evidence="3" id="KW-0812">Transmembrane</keyword>
<dbReference type="GO" id="GO:0008081">
    <property type="term" value="F:phosphoric diester hydrolase activity"/>
    <property type="evidence" value="ECO:0007669"/>
    <property type="project" value="InterPro"/>
</dbReference>
<evidence type="ECO:0000313" key="4">
    <source>
        <dbReference type="EMBL" id="KAJ5159707.1"/>
    </source>
</evidence>
<dbReference type="AlphaFoldDB" id="A0A9W9LIF1"/>
<dbReference type="InterPro" id="IPR051236">
    <property type="entry name" value="HAT_RTT109-like"/>
</dbReference>
<evidence type="ECO:0000256" key="2">
    <source>
        <dbReference type="ARBA" id="ARBA00014286"/>
    </source>
</evidence>
<dbReference type="GeneID" id="81428012"/>
<reference evidence="4" key="1">
    <citation type="submission" date="2022-11" db="EMBL/GenBank/DDBJ databases">
        <authorList>
            <person name="Petersen C."/>
        </authorList>
    </citation>
    <scope>NUCLEOTIDE SEQUENCE</scope>
    <source>
        <strain evidence="4">IBT 26290</strain>
    </source>
</reference>
<dbReference type="CDD" id="cd08577">
    <property type="entry name" value="PI-PLCc_GDPD_SF_unchar3"/>
    <property type="match status" value="1"/>
</dbReference>
<evidence type="ECO:0000313" key="5">
    <source>
        <dbReference type="Proteomes" id="UP001149163"/>
    </source>
</evidence>
<keyword evidence="3" id="KW-1133">Transmembrane helix</keyword>
<sequence>MGVSFQPLGVAGPGVPSECLLEVPFEAYTDSPNTNGRANEVKGNTTVRVKAIPRAQAGPRPRGWRLSLAGFLPSRFTTRRPADRGDALPILAEDPPRRQRSCRSCLGRWLMRGFLGFFIMLGIIQFISIACAIGLTFFPDEYGRAARSWMDPIADADADETTHWPTDLSREVFPVGCHSHNDYWRRIPLFSALQAGCIGVEADVWLFDEELYVGHTRSALTKRRTLRSLYVDPLVRILERQNPVTPFQRTPDQPPHGVFDTDPGQTLILLIDFKTDGAATWPAVITQLAPLRDRGYLTFFNGRDIIPGPVTVVGTGNTPFDLLTANATYRDVFFDAPLDKLVDDDGIDPVEIGTFVSRVTRSAGLGQGLSGMPERIDSHTFNITNSYYASVSFKKAVGFPWPFHFTPHQMDLIRSQVRNAHRHGLKVRYWGLPSWPTSLRNHIWRILLQEGVDMLNVDDLAAATKGDWKIKIFDWWF</sequence>
<dbReference type="OrthoDB" id="4153866at2759"/>